<dbReference type="RefSeq" id="WP_369343937.1">
    <property type="nucleotide sequence ID" value="NZ_CP129674.1"/>
</dbReference>
<dbReference type="KEGG" id="baqk:QN215_08810"/>
<dbReference type="EMBL" id="CP129674">
    <property type="protein sequence ID" value="XDS44348.1"/>
    <property type="molecule type" value="Genomic_DNA"/>
</dbReference>
<reference evidence="1" key="1">
    <citation type="submission" date="2023-07" db="EMBL/GenBank/DDBJ databases">
        <title>Bifidobacterium aquikefiriaerophilum sp. nov. and Bifidobacterium eccum sp. nov., isolated from water kefir.</title>
        <authorList>
            <person name="Breselge S."/>
            <person name="Bellassi P."/>
            <person name="Barcenilla C."/>
            <person name="Alvarez-Ordonez A."/>
            <person name="Morelli L."/>
            <person name="Cotter P.D."/>
        </authorList>
    </citation>
    <scope>NUCLEOTIDE SEQUENCE</scope>
    <source>
        <strain evidence="1">WK041_4_12</strain>
    </source>
</reference>
<proteinExistence type="predicted"/>
<name>A0AB39U5Z5_9BIFI</name>
<organism evidence="1">
    <name type="scientific">Bifidobacterium aquikefiricola</name>
    <dbReference type="NCBI Taxonomy" id="3059038"/>
    <lineage>
        <taxon>Bacteria</taxon>
        <taxon>Bacillati</taxon>
        <taxon>Actinomycetota</taxon>
        <taxon>Actinomycetes</taxon>
        <taxon>Bifidobacteriales</taxon>
        <taxon>Bifidobacteriaceae</taxon>
        <taxon>Bifidobacterium</taxon>
    </lineage>
</organism>
<gene>
    <name evidence="1" type="ORF">QN215_08810</name>
</gene>
<dbReference type="AlphaFoldDB" id="A0AB39U5Z5"/>
<sequence>MNSTMVLGKGAKMTFVIKETDIARVALLEPIRDAAGAGAQLLELWPLQTAVAMDNDAKYTEDLQVRATREIARLLTGEDVTIADAEFVYEGATSIPGRPQSIVDAMLAANEAYENMAEYSTTADTQLVMASVGDLGVEWSEEEIKKVAEAVETISGYLTPDGKPLEAVADREAVSQRLASALVSFCDMVGLLDDSDDTYGAKVLACVLFLNGLNERLGLPQMFVSEQQLHGFIKMLNDSRQQAVDGAQYLAPLIAAEWDNHRDRILWDPHQAKKDAKAEDERKNKAALAAKFAHIKDDESKKAVEL</sequence>
<accession>A0AB39U5Z5</accession>
<protein>
    <submittedName>
        <fullName evidence="1">Uncharacterized protein</fullName>
    </submittedName>
</protein>
<evidence type="ECO:0000313" key="1">
    <source>
        <dbReference type="EMBL" id="XDS44348.1"/>
    </source>
</evidence>